<dbReference type="GO" id="GO:0006355">
    <property type="term" value="P:regulation of DNA-templated transcription"/>
    <property type="evidence" value="ECO:0007669"/>
    <property type="project" value="InterPro"/>
</dbReference>
<dbReference type="InterPro" id="IPR039420">
    <property type="entry name" value="WalR-like"/>
</dbReference>
<dbReference type="Proteomes" id="UP000599109">
    <property type="component" value="Unassembled WGS sequence"/>
</dbReference>
<dbReference type="PRINTS" id="PR00038">
    <property type="entry name" value="HTHLUXR"/>
</dbReference>
<dbReference type="SUPFAM" id="SSF46894">
    <property type="entry name" value="C-terminal effector domain of the bipartite response regulators"/>
    <property type="match status" value="1"/>
</dbReference>
<dbReference type="PROSITE" id="PS50110">
    <property type="entry name" value="RESPONSE_REGULATORY"/>
    <property type="match status" value="1"/>
</dbReference>
<evidence type="ECO:0000313" key="7">
    <source>
        <dbReference type="Proteomes" id="UP000599109"/>
    </source>
</evidence>
<dbReference type="SUPFAM" id="SSF52172">
    <property type="entry name" value="CheY-like"/>
    <property type="match status" value="1"/>
</dbReference>
<dbReference type="PROSITE" id="PS00622">
    <property type="entry name" value="HTH_LUXR_1"/>
    <property type="match status" value="1"/>
</dbReference>
<dbReference type="InterPro" id="IPR011006">
    <property type="entry name" value="CheY-like_superfamily"/>
</dbReference>
<dbReference type="PANTHER" id="PTHR43214:SF43">
    <property type="entry name" value="TWO-COMPONENT RESPONSE REGULATOR"/>
    <property type="match status" value="1"/>
</dbReference>
<evidence type="ECO:0000256" key="1">
    <source>
        <dbReference type="ARBA" id="ARBA00022553"/>
    </source>
</evidence>
<organism evidence="6 7">
    <name type="scientific">Ramlibacter monticola</name>
    <dbReference type="NCBI Taxonomy" id="1926872"/>
    <lineage>
        <taxon>Bacteria</taxon>
        <taxon>Pseudomonadati</taxon>
        <taxon>Pseudomonadota</taxon>
        <taxon>Betaproteobacteria</taxon>
        <taxon>Burkholderiales</taxon>
        <taxon>Comamonadaceae</taxon>
        <taxon>Ramlibacter</taxon>
    </lineage>
</organism>
<feature type="domain" description="HTH luxR-type" evidence="4">
    <location>
        <begin position="158"/>
        <end position="223"/>
    </location>
</feature>
<evidence type="ECO:0000256" key="2">
    <source>
        <dbReference type="ARBA" id="ARBA00023125"/>
    </source>
</evidence>
<accession>A0A937CQ59</accession>
<keyword evidence="2" id="KW-0238">DNA-binding</keyword>
<dbReference type="SMART" id="SM00421">
    <property type="entry name" value="HTH_LUXR"/>
    <property type="match status" value="1"/>
</dbReference>
<evidence type="ECO:0000313" key="6">
    <source>
        <dbReference type="EMBL" id="MBL0390165.1"/>
    </source>
</evidence>
<gene>
    <name evidence="6" type="ORF">JJ685_03315</name>
</gene>
<dbReference type="EMBL" id="JAEQNE010000001">
    <property type="protein sequence ID" value="MBL0390165.1"/>
    <property type="molecule type" value="Genomic_DNA"/>
</dbReference>
<dbReference type="AlphaFoldDB" id="A0A937CQ59"/>
<protein>
    <submittedName>
        <fullName evidence="6">Response regulator transcription factor</fullName>
    </submittedName>
</protein>
<dbReference type="InterPro" id="IPR058245">
    <property type="entry name" value="NreC/VraR/RcsB-like_REC"/>
</dbReference>
<dbReference type="GO" id="GO:0003677">
    <property type="term" value="F:DNA binding"/>
    <property type="evidence" value="ECO:0007669"/>
    <property type="project" value="UniProtKB-KW"/>
</dbReference>
<dbReference type="InterPro" id="IPR001789">
    <property type="entry name" value="Sig_transdc_resp-reg_receiver"/>
</dbReference>
<evidence type="ECO:0000259" key="5">
    <source>
        <dbReference type="PROSITE" id="PS50110"/>
    </source>
</evidence>
<dbReference type="Gene3D" id="3.40.50.2300">
    <property type="match status" value="1"/>
</dbReference>
<dbReference type="CDD" id="cd06170">
    <property type="entry name" value="LuxR_C_like"/>
    <property type="match status" value="1"/>
</dbReference>
<dbReference type="Pfam" id="PF00196">
    <property type="entry name" value="GerE"/>
    <property type="match status" value="1"/>
</dbReference>
<dbReference type="RefSeq" id="WP_201672737.1">
    <property type="nucleotide sequence ID" value="NZ_JAEQNE010000001.1"/>
</dbReference>
<dbReference type="SMART" id="SM00448">
    <property type="entry name" value="REC"/>
    <property type="match status" value="1"/>
</dbReference>
<dbReference type="InterPro" id="IPR016032">
    <property type="entry name" value="Sig_transdc_resp-reg_C-effctor"/>
</dbReference>
<dbReference type="CDD" id="cd17535">
    <property type="entry name" value="REC_NarL-like"/>
    <property type="match status" value="1"/>
</dbReference>
<dbReference type="PROSITE" id="PS50043">
    <property type="entry name" value="HTH_LUXR_2"/>
    <property type="match status" value="1"/>
</dbReference>
<proteinExistence type="predicted"/>
<evidence type="ECO:0000256" key="3">
    <source>
        <dbReference type="PROSITE-ProRule" id="PRU00169"/>
    </source>
</evidence>
<dbReference type="GO" id="GO:0000160">
    <property type="term" value="P:phosphorelay signal transduction system"/>
    <property type="evidence" value="ECO:0007669"/>
    <property type="project" value="InterPro"/>
</dbReference>
<dbReference type="InterPro" id="IPR000792">
    <property type="entry name" value="Tscrpt_reg_LuxR_C"/>
</dbReference>
<comment type="caution">
    <text evidence="6">The sequence shown here is derived from an EMBL/GenBank/DDBJ whole genome shotgun (WGS) entry which is preliminary data.</text>
</comment>
<evidence type="ECO:0000259" key="4">
    <source>
        <dbReference type="PROSITE" id="PS50043"/>
    </source>
</evidence>
<keyword evidence="1" id="KW-0597">Phosphoprotein</keyword>
<name>A0A937CQ59_9BURK</name>
<keyword evidence="7" id="KW-1185">Reference proteome</keyword>
<reference evidence="6 7" key="1">
    <citation type="journal article" date="2017" name="Int. J. Syst. Evol. Microbiol.">
        <title>Ramlibacter monticola sp. nov., isolated from forest soil.</title>
        <authorList>
            <person name="Chaudhary D.K."/>
            <person name="Kim J."/>
        </authorList>
    </citation>
    <scope>NUCLEOTIDE SEQUENCE [LARGE SCALE GENOMIC DNA]</scope>
    <source>
        <strain evidence="6 7">KACC 19175</strain>
    </source>
</reference>
<comment type="caution">
    <text evidence="3">Lacks conserved residue(s) required for the propagation of feature annotation.</text>
</comment>
<feature type="domain" description="Response regulatory" evidence="5">
    <location>
        <begin position="5"/>
        <end position="122"/>
    </location>
</feature>
<dbReference type="Pfam" id="PF00072">
    <property type="entry name" value="Response_reg"/>
    <property type="match status" value="1"/>
</dbReference>
<dbReference type="PANTHER" id="PTHR43214">
    <property type="entry name" value="TWO-COMPONENT RESPONSE REGULATOR"/>
    <property type="match status" value="1"/>
</dbReference>
<sequence length="238" mass="25483">MSTIRLLVVEHHPLFRRGLLALLAGCHSVEVVGEAVDSTEAVRAAGALHPDMILLNDHLPGVSGINQTLLKLSAAAPHAKLVLLASNEEGPHLDAVFQARANSYLAKTIEGDMLLGVIHRVMRGELVVSPELLPRLVSKLRNADMRDEAPASGEHTEDLQGTDRLSAREQDVLQHVARGFSNKAIGRALHISDATVKAHLTNIMRKLGVSSRVQVAIVAHAGHGWTGSSPPSSGHFIQ</sequence>